<comment type="caution">
    <text evidence="1">The sequence shown here is derived from an EMBL/GenBank/DDBJ whole genome shotgun (WGS) entry which is preliminary data.</text>
</comment>
<dbReference type="Proteomes" id="UP001556692">
    <property type="component" value="Unassembled WGS sequence"/>
</dbReference>
<reference evidence="1 2" key="1">
    <citation type="submission" date="2024-05" db="EMBL/GenBank/DDBJ databases">
        <authorList>
            <person name="Jiang F."/>
        </authorList>
    </citation>
    <scope>NUCLEOTIDE SEQUENCE [LARGE SCALE GENOMIC DNA]</scope>
    <source>
        <strain evidence="1 2">LZ166</strain>
    </source>
</reference>
<evidence type="ECO:0000313" key="2">
    <source>
        <dbReference type="Proteomes" id="UP001556692"/>
    </source>
</evidence>
<accession>A0ABV3SR79</accession>
<evidence type="ECO:0000313" key="1">
    <source>
        <dbReference type="EMBL" id="MEX0408728.1"/>
    </source>
</evidence>
<gene>
    <name evidence="1" type="ORF">ABGN05_24085</name>
</gene>
<protein>
    <submittedName>
        <fullName evidence="1">Uncharacterized protein</fullName>
    </submittedName>
</protein>
<organism evidence="1 2">
    <name type="scientific">Aquibium pacificus</name>
    <dbReference type="NCBI Taxonomy" id="3153579"/>
    <lineage>
        <taxon>Bacteria</taxon>
        <taxon>Pseudomonadati</taxon>
        <taxon>Pseudomonadota</taxon>
        <taxon>Alphaproteobacteria</taxon>
        <taxon>Hyphomicrobiales</taxon>
        <taxon>Phyllobacteriaceae</taxon>
        <taxon>Aquibium</taxon>
    </lineage>
</organism>
<sequence length="93" mass="10311">MLIYRLGWRPLVQAPGVIAWAINAFAFPRDRAVVTETWPGRQEAHARLLLSRDLPYRIEGDTIVLDVPETNDPAAKTKAAALGTACRTREAGR</sequence>
<dbReference type="EMBL" id="JBDPGJ010000006">
    <property type="protein sequence ID" value="MEX0408728.1"/>
    <property type="molecule type" value="Genomic_DNA"/>
</dbReference>
<dbReference type="RefSeq" id="WP_367956598.1">
    <property type="nucleotide sequence ID" value="NZ_JBDPGJ010000006.1"/>
</dbReference>
<name>A0ABV3SR79_9HYPH</name>
<keyword evidence="2" id="KW-1185">Reference proteome</keyword>
<proteinExistence type="predicted"/>